<protein>
    <submittedName>
        <fullName evidence="5">Alanine racemase</fullName>
        <ecNumber evidence="5">5.1.1.1</ecNumber>
    </submittedName>
</protein>
<dbReference type="EMBL" id="JAJOMB010000027">
    <property type="protein sequence ID" value="MCD5316182.1"/>
    <property type="molecule type" value="Genomic_DNA"/>
</dbReference>
<dbReference type="InterPro" id="IPR022644">
    <property type="entry name" value="De-COase2_N"/>
</dbReference>
<comment type="caution">
    <text evidence="5">The sequence shown here is derived from an EMBL/GenBank/DDBJ whole genome shotgun (WGS) entry which is preliminary data.</text>
</comment>
<organism evidence="5 6">
    <name type="scientific">Kineosporia babensis</name>
    <dbReference type="NCBI Taxonomy" id="499548"/>
    <lineage>
        <taxon>Bacteria</taxon>
        <taxon>Bacillati</taxon>
        <taxon>Actinomycetota</taxon>
        <taxon>Actinomycetes</taxon>
        <taxon>Kineosporiales</taxon>
        <taxon>Kineosporiaceae</taxon>
        <taxon>Kineosporia</taxon>
    </lineage>
</organism>
<evidence type="ECO:0000313" key="6">
    <source>
        <dbReference type="Proteomes" id="UP001138997"/>
    </source>
</evidence>
<dbReference type="InterPro" id="IPR029066">
    <property type="entry name" value="PLP-binding_barrel"/>
</dbReference>
<gene>
    <name evidence="5" type="ORF">LR394_35330</name>
</gene>
<dbReference type="EC" id="5.1.1.1" evidence="5"/>
<keyword evidence="3" id="KW-0663">Pyridoxal phosphate</keyword>
<keyword evidence="2" id="KW-0210">Decarboxylase</keyword>
<sequence length="466" mass="50041">MSLGPTLHPRCHPLVERLLAQDSGVIRWAAQGSVNVLLPQVFAENLERLREVLRKVDHRIFFAHKANRAPVFVTAAERAGIGVDVASEAELRTALQAGINHGRLEGSGPKSGEFVRTLVDSDIVLNVDSVWELVRAAQRARSLRRPARVLLRCSSSTPGRTSRFGMDEEAYRQAIGLVLADPDHLDLLGLSFHLDSVDLGERLGCLARVLTRFEDLHRLGLSPRVLNAGGGLPQVFLREPGDFDTYTNALRAGLIGAGPALTWNGTGLGYQVRDGVVQGVPVVQKFANRVTAAEELERTLTAPLPGQGGRSLARVLEDTMLQLWLEPGKALLDGAGVTVAGVQSVSVAGPHRLVVLNLGRDRLSPADQEFFVDPVLIGAHASGVVAEGVFLAGNLCLERDMITHRKVFLPRAPEPGDVLAFVNTAAYQMDLSAAPALGHPLLPKLEVVFSGQGFTATPEGADHGRV</sequence>
<dbReference type="GO" id="GO:0008784">
    <property type="term" value="F:alanine racemase activity"/>
    <property type="evidence" value="ECO:0007669"/>
    <property type="project" value="UniProtKB-EC"/>
</dbReference>
<feature type="domain" description="Orn/DAP/Arg decarboxylase 2 N-terminal" evidence="4">
    <location>
        <begin position="45"/>
        <end position="252"/>
    </location>
</feature>
<comment type="cofactor">
    <cofactor evidence="1">
        <name>pyridoxal 5'-phosphate</name>
        <dbReference type="ChEBI" id="CHEBI:597326"/>
    </cofactor>
</comment>
<dbReference type="Pfam" id="PF02784">
    <property type="entry name" value="Orn_Arg_deC_N"/>
    <property type="match status" value="1"/>
</dbReference>
<dbReference type="PANTHER" id="PTHR43727:SF2">
    <property type="entry name" value="GROUP IV DECARBOXYLASE"/>
    <property type="match status" value="1"/>
</dbReference>
<dbReference type="Gene3D" id="3.20.20.10">
    <property type="entry name" value="Alanine racemase"/>
    <property type="match status" value="1"/>
</dbReference>
<dbReference type="SUPFAM" id="SSF51419">
    <property type="entry name" value="PLP-binding barrel"/>
    <property type="match status" value="1"/>
</dbReference>
<dbReference type="InterPro" id="IPR022653">
    <property type="entry name" value="De-COase2_pyr-phos_BS"/>
</dbReference>
<reference evidence="5" key="1">
    <citation type="submission" date="2021-11" db="EMBL/GenBank/DDBJ databases">
        <title>Streptomyces corallinus and Kineosporia corallina sp. nov., two new coral-derived marine actinobacteria.</title>
        <authorList>
            <person name="Buangrab K."/>
            <person name="Sutthacheep M."/>
            <person name="Yeemin T."/>
            <person name="Harunari E."/>
            <person name="Igarashi Y."/>
            <person name="Sripreechasak P."/>
            <person name="Kanchanasin P."/>
            <person name="Tanasupawat S."/>
            <person name="Phongsopitanun W."/>
        </authorList>
    </citation>
    <scope>NUCLEOTIDE SEQUENCE</scope>
    <source>
        <strain evidence="5">JCM 31032</strain>
    </source>
</reference>
<proteinExistence type="predicted"/>
<dbReference type="RefSeq" id="WP_231449034.1">
    <property type="nucleotide sequence ID" value="NZ_JAJOMB010000027.1"/>
</dbReference>
<dbReference type="InterPro" id="IPR009006">
    <property type="entry name" value="Ala_racemase/Decarboxylase_C"/>
</dbReference>
<dbReference type="Proteomes" id="UP001138997">
    <property type="component" value="Unassembled WGS sequence"/>
</dbReference>
<evidence type="ECO:0000259" key="4">
    <source>
        <dbReference type="Pfam" id="PF02784"/>
    </source>
</evidence>
<dbReference type="AlphaFoldDB" id="A0A9X1SXG0"/>
<dbReference type="SUPFAM" id="SSF50621">
    <property type="entry name" value="Alanine racemase C-terminal domain-like"/>
    <property type="match status" value="1"/>
</dbReference>
<evidence type="ECO:0000256" key="1">
    <source>
        <dbReference type="ARBA" id="ARBA00001933"/>
    </source>
</evidence>
<name>A0A9X1SXG0_9ACTN</name>
<dbReference type="GO" id="GO:0009089">
    <property type="term" value="P:lysine biosynthetic process via diaminopimelate"/>
    <property type="evidence" value="ECO:0007669"/>
    <property type="project" value="TreeGrafter"/>
</dbReference>
<evidence type="ECO:0000256" key="3">
    <source>
        <dbReference type="ARBA" id="ARBA00022898"/>
    </source>
</evidence>
<keyword evidence="6" id="KW-1185">Reference proteome</keyword>
<evidence type="ECO:0000256" key="2">
    <source>
        <dbReference type="ARBA" id="ARBA00022793"/>
    </source>
</evidence>
<dbReference type="PANTHER" id="PTHR43727">
    <property type="entry name" value="DIAMINOPIMELATE DECARBOXYLASE"/>
    <property type="match status" value="1"/>
</dbReference>
<keyword evidence="5" id="KW-0413">Isomerase</keyword>
<accession>A0A9X1SXG0</accession>
<dbReference type="Gene3D" id="2.40.37.10">
    <property type="entry name" value="Lyase, Ornithine Decarboxylase, Chain A, domain 1"/>
    <property type="match status" value="1"/>
</dbReference>
<dbReference type="GO" id="GO:0008836">
    <property type="term" value="F:diaminopimelate decarboxylase activity"/>
    <property type="evidence" value="ECO:0007669"/>
    <property type="project" value="TreeGrafter"/>
</dbReference>
<dbReference type="PROSITE" id="PS00878">
    <property type="entry name" value="ODR_DC_2_1"/>
    <property type="match status" value="1"/>
</dbReference>
<evidence type="ECO:0000313" key="5">
    <source>
        <dbReference type="EMBL" id="MCD5316182.1"/>
    </source>
</evidence>
<keyword evidence="2" id="KW-0456">Lyase</keyword>